<keyword evidence="2" id="KW-1185">Reference proteome</keyword>
<dbReference type="Proteomes" id="UP001157502">
    <property type="component" value="Chromosome 3"/>
</dbReference>
<evidence type="ECO:0000313" key="2">
    <source>
        <dbReference type="Proteomes" id="UP001157502"/>
    </source>
</evidence>
<accession>A0ACC2HE31</accession>
<sequence length="100" mass="10776">MLPSFHTSHKWFHSSGQKTRGANEVEASLASSRCTAPCQPNHPSLHGKLSLCGSVYHIAAHTAEPTDSHDTAHVLFHLSPTPPLLTSVENTFHSRTALVG</sequence>
<name>A0ACC2HE31_DALPE</name>
<gene>
    <name evidence="1" type="ORF">DPEC_G00038250</name>
</gene>
<protein>
    <submittedName>
        <fullName evidence="1">Uncharacterized protein</fullName>
    </submittedName>
</protein>
<dbReference type="EMBL" id="CM055730">
    <property type="protein sequence ID" value="KAJ8014244.1"/>
    <property type="molecule type" value="Genomic_DNA"/>
</dbReference>
<comment type="caution">
    <text evidence="1">The sequence shown here is derived from an EMBL/GenBank/DDBJ whole genome shotgun (WGS) entry which is preliminary data.</text>
</comment>
<evidence type="ECO:0000313" key="1">
    <source>
        <dbReference type="EMBL" id="KAJ8014244.1"/>
    </source>
</evidence>
<reference evidence="1" key="1">
    <citation type="submission" date="2021-05" db="EMBL/GenBank/DDBJ databases">
        <authorList>
            <person name="Pan Q."/>
            <person name="Jouanno E."/>
            <person name="Zahm M."/>
            <person name="Klopp C."/>
            <person name="Cabau C."/>
            <person name="Louis A."/>
            <person name="Berthelot C."/>
            <person name="Parey E."/>
            <person name="Roest Crollius H."/>
            <person name="Montfort J."/>
            <person name="Robinson-Rechavi M."/>
            <person name="Bouchez O."/>
            <person name="Lampietro C."/>
            <person name="Lopez Roques C."/>
            <person name="Donnadieu C."/>
            <person name="Postlethwait J."/>
            <person name="Bobe J."/>
            <person name="Dillon D."/>
            <person name="Chandos A."/>
            <person name="von Hippel F."/>
            <person name="Guiguen Y."/>
        </authorList>
    </citation>
    <scope>NUCLEOTIDE SEQUENCE</scope>
    <source>
        <strain evidence="1">YG-Jan2019</strain>
    </source>
</reference>
<proteinExistence type="predicted"/>
<organism evidence="1 2">
    <name type="scientific">Dallia pectoralis</name>
    <name type="common">Alaska blackfish</name>
    <dbReference type="NCBI Taxonomy" id="75939"/>
    <lineage>
        <taxon>Eukaryota</taxon>
        <taxon>Metazoa</taxon>
        <taxon>Chordata</taxon>
        <taxon>Craniata</taxon>
        <taxon>Vertebrata</taxon>
        <taxon>Euteleostomi</taxon>
        <taxon>Actinopterygii</taxon>
        <taxon>Neopterygii</taxon>
        <taxon>Teleostei</taxon>
        <taxon>Protacanthopterygii</taxon>
        <taxon>Esociformes</taxon>
        <taxon>Umbridae</taxon>
        <taxon>Dallia</taxon>
    </lineage>
</organism>